<dbReference type="AlphaFoldDB" id="A0AAV7WTE0"/>
<gene>
    <name evidence="1" type="ORF">NDU88_004951</name>
</gene>
<protein>
    <submittedName>
        <fullName evidence="1">Uncharacterized protein</fullName>
    </submittedName>
</protein>
<reference evidence="1" key="1">
    <citation type="journal article" date="2022" name="bioRxiv">
        <title>Sequencing and chromosome-scale assembly of the giantPleurodeles waltlgenome.</title>
        <authorList>
            <person name="Brown T."/>
            <person name="Elewa A."/>
            <person name="Iarovenko S."/>
            <person name="Subramanian E."/>
            <person name="Araus A.J."/>
            <person name="Petzold A."/>
            <person name="Susuki M."/>
            <person name="Suzuki K.-i.T."/>
            <person name="Hayashi T."/>
            <person name="Toyoda A."/>
            <person name="Oliveira C."/>
            <person name="Osipova E."/>
            <person name="Leigh N.D."/>
            <person name="Simon A."/>
            <person name="Yun M.H."/>
        </authorList>
    </citation>
    <scope>NUCLEOTIDE SEQUENCE</scope>
    <source>
        <strain evidence="1">20211129_DDA</strain>
        <tissue evidence="1">Liver</tissue>
    </source>
</reference>
<dbReference type="PANTHER" id="PTHR33198">
    <property type="entry name" value="ANK_REP_REGION DOMAIN-CONTAINING PROTEIN-RELATED"/>
    <property type="match status" value="1"/>
</dbReference>
<evidence type="ECO:0000313" key="1">
    <source>
        <dbReference type="EMBL" id="KAJ1217357.1"/>
    </source>
</evidence>
<sequence>MLQLERIPLYPLERFASSAAARAALLFDNTTICARPADVFLMMQNITPPPFFLSLPGDPSFRWNKWKNVFLTYIRVCGSNLSADRKTSVLLHCLGAEGQETLSSINISDGADGDTALNEFDPTLLKLDRHYLPKIAIILQRYYFGKCKQTDTESVEDFAMNLRKLAAQCKFGGNLEERI</sequence>
<dbReference type="EMBL" id="JANPWB010000001">
    <property type="protein sequence ID" value="KAJ1217357.1"/>
    <property type="molecule type" value="Genomic_DNA"/>
</dbReference>
<evidence type="ECO:0000313" key="2">
    <source>
        <dbReference type="Proteomes" id="UP001066276"/>
    </source>
</evidence>
<accession>A0AAV7WTE0</accession>
<keyword evidence="2" id="KW-1185">Reference proteome</keyword>
<dbReference type="PANTHER" id="PTHR33198:SF19">
    <property type="entry name" value="CCHC-TYPE DOMAIN-CONTAINING PROTEIN"/>
    <property type="match status" value="1"/>
</dbReference>
<organism evidence="1 2">
    <name type="scientific">Pleurodeles waltl</name>
    <name type="common">Iberian ribbed newt</name>
    <dbReference type="NCBI Taxonomy" id="8319"/>
    <lineage>
        <taxon>Eukaryota</taxon>
        <taxon>Metazoa</taxon>
        <taxon>Chordata</taxon>
        <taxon>Craniata</taxon>
        <taxon>Vertebrata</taxon>
        <taxon>Euteleostomi</taxon>
        <taxon>Amphibia</taxon>
        <taxon>Batrachia</taxon>
        <taxon>Caudata</taxon>
        <taxon>Salamandroidea</taxon>
        <taxon>Salamandridae</taxon>
        <taxon>Pleurodelinae</taxon>
        <taxon>Pleurodeles</taxon>
    </lineage>
</organism>
<comment type="caution">
    <text evidence="1">The sequence shown here is derived from an EMBL/GenBank/DDBJ whole genome shotgun (WGS) entry which is preliminary data.</text>
</comment>
<dbReference type="Proteomes" id="UP001066276">
    <property type="component" value="Chromosome 1_1"/>
</dbReference>
<proteinExistence type="predicted"/>
<name>A0AAV7WTE0_PLEWA</name>